<sequence>MSRTPPGQESLVPFSDLVTTLRFPAPAPKPRRRTHDPIWDKLARKVPKTEADWQTVRRRYDFDSPERIPGTLARLLDPLEESNLHKIVFLAGCSVDLHEASDKEPVYSTLRQFLGNPKLPSSTLDRYLLAVGRLIELLDKLYVQGLRHRALELILYVPNDIAHMRQYGEHQDRFFQSIPITKPPPEAQGSIVLYIPFLLHYIRPDLEYDRICRALGTRLFLAEEFQHFSLAIRTHRLDPCLPPLPPPITPPLRSIQHFDTFDISENLQKGVLNSASQLRGFNPAPPGLTSEVDLYAYEWSTAHQAVVDEAIRSLISLKFLNKGELCRTSAHAIHHESGTLLTPIGLDGWVWTWAKMACLESRVRVADESRHFSIHSQSYRLHTDPAIALHLNTITPLNPGRRSIASSLLSFPSSS</sequence>
<name>A0A1L7WB64_FUSPR</name>
<evidence type="ECO:0000313" key="2">
    <source>
        <dbReference type="Proteomes" id="UP000183971"/>
    </source>
</evidence>
<organism evidence="1 2">
    <name type="scientific">Fusarium proliferatum (strain ET1)</name>
    <name type="common">Orchid endophyte fungus</name>
    <dbReference type="NCBI Taxonomy" id="1227346"/>
    <lineage>
        <taxon>Eukaryota</taxon>
        <taxon>Fungi</taxon>
        <taxon>Dikarya</taxon>
        <taxon>Ascomycota</taxon>
        <taxon>Pezizomycotina</taxon>
        <taxon>Sordariomycetes</taxon>
        <taxon>Hypocreomycetidae</taxon>
        <taxon>Hypocreales</taxon>
        <taxon>Nectriaceae</taxon>
        <taxon>Fusarium</taxon>
        <taxon>Fusarium fujikuroi species complex</taxon>
    </lineage>
</organism>
<accession>A0A1L7WB64</accession>
<dbReference type="RefSeq" id="XP_031090320.1">
    <property type="nucleotide sequence ID" value="XM_031225131.1"/>
</dbReference>
<reference evidence="2" key="1">
    <citation type="journal article" date="2016" name="Genome Biol. Evol.">
        <title>Comparative 'omics' of the Fusarium fujikuroi species complex highlights differences in genetic potential and metabolite synthesis.</title>
        <authorList>
            <person name="Niehaus E.-M."/>
            <person name="Muensterkoetter M."/>
            <person name="Proctor R.H."/>
            <person name="Brown D.W."/>
            <person name="Sharon A."/>
            <person name="Idan Y."/>
            <person name="Oren-Young L."/>
            <person name="Sieber C.M."/>
            <person name="Novak O."/>
            <person name="Pencik A."/>
            <person name="Tarkowska D."/>
            <person name="Hromadova K."/>
            <person name="Freeman S."/>
            <person name="Maymon M."/>
            <person name="Elazar M."/>
            <person name="Youssef S.A."/>
            <person name="El-Shabrawy E.S.M."/>
            <person name="Shalaby A.B.A."/>
            <person name="Houterman P."/>
            <person name="Brock N.L."/>
            <person name="Burkhardt I."/>
            <person name="Tsavkelova E.A."/>
            <person name="Dickschat J.S."/>
            <person name="Galuszka P."/>
            <person name="Gueldener U."/>
            <person name="Tudzynski B."/>
        </authorList>
    </citation>
    <scope>NUCLEOTIDE SEQUENCE [LARGE SCALE GENOMIC DNA]</scope>
    <source>
        <strain evidence="2">ET1</strain>
    </source>
</reference>
<dbReference type="Proteomes" id="UP000183971">
    <property type="component" value="Unassembled WGS sequence"/>
</dbReference>
<keyword evidence="2" id="KW-1185">Reference proteome</keyword>
<dbReference type="GeneID" id="42060886"/>
<dbReference type="VEuPathDB" id="FungiDB:FPRO_16031"/>
<dbReference type="EMBL" id="FJOF01000019">
    <property type="protein sequence ID" value="CZR49823.1"/>
    <property type="molecule type" value="Genomic_DNA"/>
</dbReference>
<proteinExistence type="predicted"/>
<evidence type="ECO:0000313" key="1">
    <source>
        <dbReference type="EMBL" id="CZR49823.1"/>
    </source>
</evidence>
<gene>
    <name evidence="1" type="ORF">FPRO_16031</name>
</gene>
<protein>
    <submittedName>
        <fullName evidence="1">Uncharacterized protein</fullName>
    </submittedName>
</protein>
<dbReference type="AlphaFoldDB" id="A0A1L7WB64"/>
<comment type="caution">
    <text evidence="1">The sequence shown here is derived from an EMBL/GenBank/DDBJ whole genome shotgun (WGS) entry which is preliminary data.</text>
</comment>